<keyword evidence="6" id="KW-0472">Membrane</keyword>
<dbReference type="SUPFAM" id="SSF69318">
    <property type="entry name" value="Integrin alpha N-terminal domain"/>
    <property type="match status" value="1"/>
</dbReference>
<evidence type="ECO:0000256" key="7">
    <source>
        <dbReference type="ARBA" id="ARBA00023180"/>
    </source>
</evidence>
<comment type="subcellular location">
    <subcellularLocation>
        <location evidence="1">Membrane</location>
        <topology evidence="1">Single-pass type I membrane protein</topology>
    </subcellularLocation>
</comment>
<dbReference type="Pfam" id="PF13517">
    <property type="entry name" value="FG-GAP_3"/>
    <property type="match status" value="1"/>
</dbReference>
<protein>
    <submittedName>
        <fullName evidence="9">Putative T-cell immunomodulatory protein</fullName>
    </submittedName>
</protein>
<dbReference type="InterPro" id="IPR057089">
    <property type="entry name" value="C2_TIP"/>
</dbReference>
<evidence type="ECO:0000256" key="1">
    <source>
        <dbReference type="ARBA" id="ARBA00004479"/>
    </source>
</evidence>
<dbReference type="InterPro" id="IPR028994">
    <property type="entry name" value="Integrin_alpha_N"/>
</dbReference>
<dbReference type="InterPro" id="IPR013517">
    <property type="entry name" value="FG-GAP"/>
</dbReference>
<evidence type="ECO:0000256" key="2">
    <source>
        <dbReference type="ARBA" id="ARBA00006496"/>
    </source>
</evidence>
<evidence type="ECO:0000313" key="9">
    <source>
        <dbReference type="EMBL" id="PIK42392.1"/>
    </source>
</evidence>
<dbReference type="Proteomes" id="UP000230750">
    <property type="component" value="Unassembled WGS sequence"/>
</dbReference>
<evidence type="ECO:0000256" key="5">
    <source>
        <dbReference type="ARBA" id="ARBA00022989"/>
    </source>
</evidence>
<evidence type="ECO:0000313" key="10">
    <source>
        <dbReference type="Proteomes" id="UP000230750"/>
    </source>
</evidence>
<dbReference type="EMBL" id="MRZV01000938">
    <property type="protein sequence ID" value="PIK42392.1"/>
    <property type="molecule type" value="Genomic_DNA"/>
</dbReference>
<feature type="domain" description="T-cell immunomodulatory protein TIP C2" evidence="8">
    <location>
        <begin position="465"/>
        <end position="551"/>
    </location>
</feature>
<dbReference type="AlphaFoldDB" id="A0A2G8K311"/>
<keyword evidence="7" id="KW-0325">Glycoprotein</keyword>
<dbReference type="PANTHER" id="PTHR13412:SF0">
    <property type="entry name" value="T-CELL IMMUNOMODULATORY PROTEIN"/>
    <property type="match status" value="1"/>
</dbReference>
<dbReference type="Pfam" id="PF23122">
    <property type="entry name" value="C2_ITFG1"/>
    <property type="match status" value="1"/>
</dbReference>
<organism evidence="9 10">
    <name type="scientific">Stichopus japonicus</name>
    <name type="common">Sea cucumber</name>
    <dbReference type="NCBI Taxonomy" id="307972"/>
    <lineage>
        <taxon>Eukaryota</taxon>
        <taxon>Metazoa</taxon>
        <taxon>Echinodermata</taxon>
        <taxon>Eleutherozoa</taxon>
        <taxon>Echinozoa</taxon>
        <taxon>Holothuroidea</taxon>
        <taxon>Aspidochirotacea</taxon>
        <taxon>Aspidochirotida</taxon>
        <taxon>Stichopodidae</taxon>
        <taxon>Apostichopus</taxon>
    </lineage>
</organism>
<evidence type="ECO:0000256" key="4">
    <source>
        <dbReference type="ARBA" id="ARBA00022729"/>
    </source>
</evidence>
<keyword evidence="3" id="KW-0812">Transmembrane</keyword>
<dbReference type="OrthoDB" id="10250728at2759"/>
<comment type="similarity">
    <text evidence="2">Belongs to the TIP family.</text>
</comment>
<evidence type="ECO:0000256" key="3">
    <source>
        <dbReference type="ARBA" id="ARBA00022692"/>
    </source>
</evidence>
<keyword evidence="10" id="KW-1185">Reference proteome</keyword>
<gene>
    <name evidence="9" type="ORF">BSL78_20754</name>
</gene>
<sequence length="563" mass="62805">MHTAFVASLQLEKKPANNSDKQMKLFFLAYVFLLCGWTRGQELFPGKITLVDSTDIYLGDDNFGTIAAFGDYNGDGSPDLFIISDNEHEVTVQSKSDSGKQWYAPDKKPKVSWPNNTIVSVTPSDFTGDKITDLLVIILTDDDDLESIAAYMHAGNDKLEFGEPILVSDQLLNQPLVADYNYDMVADVFGATKNGDLKFWVFKNKEDGFEERLVKSAERNLAPVNYAFINLNSDMNTHLFITSDNGKGLVYETWNVTEADDGLITWQFRDSHFLKRDGYIGISTFVDIDADGYLDQVVPVCLDDACVQSGIKYYSGKGKDWVDIMTAEDLLGWHFPSPKDIPAWRRITAGFQLRSGDFNLDSYTDFTCIMRKGANETNEVVILINDGGLGLTLNRVPATNSNKSPFVAAFVDMSMTAHMDIVVGTETEEGNMYHLMTNTFSPDANFIKVEVVQRTCAKCSGSHVSNQPGPVTKYETTTPAVRGSNSESAYLALQLPYVIMGLSQNPNFVDVVSVSIPNKCCDIQVQRSNSWLSLIPNSQLVVYPREDDKQKRQEAHKFHFDAM</sequence>
<dbReference type="STRING" id="307972.A0A2G8K311"/>
<dbReference type="GO" id="GO:0005886">
    <property type="term" value="C:plasma membrane"/>
    <property type="evidence" value="ECO:0007669"/>
    <property type="project" value="TreeGrafter"/>
</dbReference>
<name>A0A2G8K311_STIJA</name>
<evidence type="ECO:0000256" key="6">
    <source>
        <dbReference type="ARBA" id="ARBA00023136"/>
    </source>
</evidence>
<accession>A0A2G8K311</accession>
<keyword evidence="5" id="KW-1133">Transmembrane helix</keyword>
<comment type="caution">
    <text evidence="9">The sequence shown here is derived from an EMBL/GenBank/DDBJ whole genome shotgun (WGS) entry which is preliminary data.</text>
</comment>
<reference evidence="9 10" key="1">
    <citation type="journal article" date="2017" name="PLoS Biol.">
        <title>The sea cucumber genome provides insights into morphological evolution and visceral regeneration.</title>
        <authorList>
            <person name="Zhang X."/>
            <person name="Sun L."/>
            <person name="Yuan J."/>
            <person name="Sun Y."/>
            <person name="Gao Y."/>
            <person name="Zhang L."/>
            <person name="Li S."/>
            <person name="Dai H."/>
            <person name="Hamel J.F."/>
            <person name="Liu C."/>
            <person name="Yu Y."/>
            <person name="Liu S."/>
            <person name="Lin W."/>
            <person name="Guo K."/>
            <person name="Jin S."/>
            <person name="Xu P."/>
            <person name="Storey K.B."/>
            <person name="Huan P."/>
            <person name="Zhang T."/>
            <person name="Zhou Y."/>
            <person name="Zhang J."/>
            <person name="Lin C."/>
            <person name="Li X."/>
            <person name="Xing L."/>
            <person name="Huo D."/>
            <person name="Sun M."/>
            <person name="Wang L."/>
            <person name="Mercier A."/>
            <person name="Li F."/>
            <person name="Yang H."/>
            <person name="Xiang J."/>
        </authorList>
    </citation>
    <scope>NUCLEOTIDE SEQUENCE [LARGE SCALE GENOMIC DNA]</scope>
    <source>
        <strain evidence="9">Shaxun</strain>
        <tissue evidence="9">Muscle</tissue>
    </source>
</reference>
<proteinExistence type="inferred from homology"/>
<dbReference type="PANTHER" id="PTHR13412">
    <property type="entry name" value="T-CELL IMMUNOMODULATORY PROTEIN HOMOLOG"/>
    <property type="match status" value="1"/>
</dbReference>
<dbReference type="InterPro" id="IPR024881">
    <property type="entry name" value="Tip"/>
</dbReference>
<evidence type="ECO:0000259" key="8">
    <source>
        <dbReference type="Pfam" id="PF23122"/>
    </source>
</evidence>
<keyword evidence="4" id="KW-0732">Signal</keyword>